<gene>
    <name evidence="2" type="ordered locus">TTX_1657</name>
</gene>
<organism evidence="2 3">
    <name type="scientific">Thermoproteus tenax (strain ATCC 35583 / DSM 2078 / JCM 9277 / NBRC 100435 / Kra 1)</name>
    <dbReference type="NCBI Taxonomy" id="768679"/>
    <lineage>
        <taxon>Archaea</taxon>
        <taxon>Thermoproteota</taxon>
        <taxon>Thermoprotei</taxon>
        <taxon>Thermoproteales</taxon>
        <taxon>Thermoproteaceae</taxon>
        <taxon>Thermoproteus</taxon>
    </lineage>
</organism>
<dbReference type="KEGG" id="ttn:TTX_1657"/>
<protein>
    <submittedName>
        <fullName evidence="2">Phosphate transport regulator PhoU family protein</fullName>
    </submittedName>
</protein>
<dbReference type="HOGENOM" id="CLU_105296_0_0_2"/>
<dbReference type="STRING" id="768679.TTX_1657"/>
<dbReference type="PATRIC" id="fig|768679.9.peg.1677"/>
<proteinExistence type="inferred from homology"/>
<dbReference type="Proteomes" id="UP000002654">
    <property type="component" value="Chromosome"/>
</dbReference>
<evidence type="ECO:0000256" key="1">
    <source>
        <dbReference type="ARBA" id="ARBA00008591"/>
    </source>
</evidence>
<dbReference type="GeneID" id="11262536"/>
<dbReference type="RefSeq" id="WP_014127532.1">
    <property type="nucleotide sequence ID" value="NC_016070.1"/>
</dbReference>
<dbReference type="Pfam" id="PF01865">
    <property type="entry name" value="PhoU_div"/>
    <property type="match status" value="1"/>
</dbReference>
<dbReference type="PANTHER" id="PTHR36536">
    <property type="entry name" value="UPF0111 PROTEIN HI_1603"/>
    <property type="match status" value="1"/>
</dbReference>
<accession>G4RL33</accession>
<dbReference type="InterPro" id="IPR018445">
    <property type="entry name" value="Put_Phosphate_transp_reg"/>
</dbReference>
<dbReference type="InterPro" id="IPR038078">
    <property type="entry name" value="PhoU-like_sf"/>
</dbReference>
<evidence type="ECO:0000313" key="3">
    <source>
        <dbReference type="Proteomes" id="UP000002654"/>
    </source>
</evidence>
<dbReference type="eggNOG" id="arCOG02640">
    <property type="taxonomic scope" value="Archaea"/>
</dbReference>
<reference evidence="2 3" key="1">
    <citation type="journal article" date="2011" name="PLoS ONE">
        <title>The complete genome sequence of Thermoproteus tenax: a physiologically versatile member of the Crenarchaeota.</title>
        <authorList>
            <person name="Siebers B."/>
            <person name="Zaparty M."/>
            <person name="Raddatz G."/>
            <person name="Tjaden B."/>
            <person name="Albers S.V."/>
            <person name="Bell S.D."/>
            <person name="Blombach F."/>
            <person name="Kletzin A."/>
            <person name="Kyrpides N."/>
            <person name="Lanz C."/>
            <person name="Plagens A."/>
            <person name="Rampp M."/>
            <person name="Rosinus A."/>
            <person name="von Jan M."/>
            <person name="Makarova K.S."/>
            <person name="Klenk H.P."/>
            <person name="Schuster S.C."/>
            <person name="Hensel R."/>
        </authorList>
    </citation>
    <scope>NUCLEOTIDE SEQUENCE [LARGE SCALE GENOMIC DNA]</scope>
    <source>
        <strain evidence="3">ATCC 35583 / DSM 2078 / JCM 9277 / NBRC 100435 / Kra 1</strain>
    </source>
</reference>
<dbReference type="AlphaFoldDB" id="G4RL33"/>
<dbReference type="PANTHER" id="PTHR36536:SF3">
    <property type="entry name" value="UPF0111 PROTEIN HI_1603"/>
    <property type="match status" value="1"/>
</dbReference>
<evidence type="ECO:0000313" key="2">
    <source>
        <dbReference type="EMBL" id="CCC82278.1"/>
    </source>
</evidence>
<comment type="similarity">
    <text evidence="1">Belongs to the UPF0111 family.</text>
</comment>
<keyword evidence="3" id="KW-1185">Reference proteome</keyword>
<dbReference type="Gene3D" id="1.20.58.220">
    <property type="entry name" value="Phosphate transport system protein phou homolog 2, domain 2"/>
    <property type="match status" value="1"/>
</dbReference>
<dbReference type="InterPro" id="IPR002727">
    <property type="entry name" value="DUF47"/>
</dbReference>
<dbReference type="PaxDb" id="768679-TTX_1657"/>
<dbReference type="EMBL" id="FN869859">
    <property type="protein sequence ID" value="CCC82278.1"/>
    <property type="molecule type" value="Genomic_DNA"/>
</dbReference>
<name>G4RL33_THETK</name>
<sequence>MSILKRWFTSGWDEIVEGLKAHIGYSHQSIEFLEQILKETELNEVYLDEIVRKIAAIEREGDEIIRKLDDNITKGALVPSIMGSAELLLDRIDNILDNIYYISKEIKRGYRVWKNDNIRKIIIGKFKEMLDLDKTIIEYIGLILDRSRDLEFCSRYARIVSTLEEEVDEIKEYILDEVYQLALSAVEFNHIISLIYSADKIADNAQDAVQLLISIISTI</sequence>